<dbReference type="Proteomes" id="UP001056778">
    <property type="component" value="Chromosome 4"/>
</dbReference>
<comment type="caution">
    <text evidence="1">The sequence shown here is derived from an EMBL/GenBank/DDBJ whole genome shotgun (WGS) entry which is preliminary data.</text>
</comment>
<dbReference type="EMBL" id="CM043018">
    <property type="protein sequence ID" value="KAI4463004.1"/>
    <property type="molecule type" value="Genomic_DNA"/>
</dbReference>
<keyword evidence="2" id="KW-1185">Reference proteome</keyword>
<organism evidence="1 2">
    <name type="scientific">Holotrichia oblita</name>
    <name type="common">Chafer beetle</name>
    <dbReference type="NCBI Taxonomy" id="644536"/>
    <lineage>
        <taxon>Eukaryota</taxon>
        <taxon>Metazoa</taxon>
        <taxon>Ecdysozoa</taxon>
        <taxon>Arthropoda</taxon>
        <taxon>Hexapoda</taxon>
        <taxon>Insecta</taxon>
        <taxon>Pterygota</taxon>
        <taxon>Neoptera</taxon>
        <taxon>Endopterygota</taxon>
        <taxon>Coleoptera</taxon>
        <taxon>Polyphaga</taxon>
        <taxon>Scarabaeiformia</taxon>
        <taxon>Scarabaeidae</taxon>
        <taxon>Melolonthinae</taxon>
        <taxon>Holotrichia</taxon>
    </lineage>
</organism>
<evidence type="ECO:0000313" key="2">
    <source>
        <dbReference type="Proteomes" id="UP001056778"/>
    </source>
</evidence>
<reference evidence="1" key="1">
    <citation type="submission" date="2022-04" db="EMBL/GenBank/DDBJ databases">
        <title>Chromosome-scale genome assembly of Holotrichia oblita Faldermann.</title>
        <authorList>
            <person name="Rongchong L."/>
        </authorList>
    </citation>
    <scope>NUCLEOTIDE SEQUENCE</scope>
    <source>
        <strain evidence="1">81SQS9</strain>
    </source>
</reference>
<sequence>MEREEERGSLQISSLNAFQSTLFNTLQFYDYRKGKYMTFQQSKLDSQDPANDLSSPESIPDIDRPPLRHIDTYLKPECPCFTARYTVALLACMGFIVMFGMRCNMGLAKLELRNRTGDSLKNIDSSIFWGYLITQVPGGFLATQYPANKLFGGAIVTSSLLNLLVPVTLLDAPFVVMCVRVMQGLVENALLGAIPHLTMTIIVPTGGVLADYLRRSGLLTTTQVRKLFNCCGFGMEATFFLVVAFSNSVSVAIAALTIGVAFSGFAISGFNVNHLDIAPKYASILMGLSNGVGTIAGCLCPVVVHRITDNSKNLKEETEHWKVVFILAAVIHFSGVIFYAIFASGELQPWADTAINEEKQWNPMDENINIKKSPTIQSNGLLQRQLTGKNSANYGSVEDPTPAVVTTTNPFISNTNPFRSESIQPEAQDTYMHGTVEDRTY</sequence>
<gene>
    <name evidence="1" type="ORF">MML48_4g00002096</name>
</gene>
<evidence type="ECO:0000313" key="1">
    <source>
        <dbReference type="EMBL" id="KAI4463004.1"/>
    </source>
</evidence>
<accession>A0ACB9T896</accession>
<protein>
    <submittedName>
        <fullName evidence="1">Solute carrier family 17</fullName>
    </submittedName>
</protein>
<name>A0ACB9T896_HOLOL</name>
<proteinExistence type="predicted"/>